<name>A0AAD9NBT0_9ANNE</name>
<evidence type="ECO:0000313" key="4">
    <source>
        <dbReference type="EMBL" id="KAK2162803.1"/>
    </source>
</evidence>
<keyword evidence="5" id="KW-1185">Reference proteome</keyword>
<dbReference type="PROSITE" id="PS00018">
    <property type="entry name" value="EF_HAND_1"/>
    <property type="match status" value="1"/>
</dbReference>
<dbReference type="Gene3D" id="1.10.238.10">
    <property type="entry name" value="EF-hand"/>
    <property type="match status" value="1"/>
</dbReference>
<dbReference type="AlphaFoldDB" id="A0AAD9NBT0"/>
<protein>
    <recommendedName>
        <fullName evidence="3">EF-hand domain-containing protein</fullName>
    </recommendedName>
</protein>
<evidence type="ECO:0000313" key="5">
    <source>
        <dbReference type="Proteomes" id="UP001208570"/>
    </source>
</evidence>
<sequence length="56" mass="6393">MIKMADSDQDGKITYQDFRRMMLNSRPSSVSTPSGQQYYHTNKTETRMVSTSGSQI</sequence>
<feature type="domain" description="EF-hand" evidence="3">
    <location>
        <begin position="1"/>
        <end position="28"/>
    </location>
</feature>
<dbReference type="GO" id="GO:0005509">
    <property type="term" value="F:calcium ion binding"/>
    <property type="evidence" value="ECO:0007669"/>
    <property type="project" value="InterPro"/>
</dbReference>
<evidence type="ECO:0000259" key="3">
    <source>
        <dbReference type="PROSITE" id="PS50222"/>
    </source>
</evidence>
<evidence type="ECO:0000256" key="1">
    <source>
        <dbReference type="ARBA" id="ARBA00022837"/>
    </source>
</evidence>
<evidence type="ECO:0000256" key="2">
    <source>
        <dbReference type="SAM" id="MobiDB-lite"/>
    </source>
</evidence>
<dbReference type="Proteomes" id="UP001208570">
    <property type="component" value="Unassembled WGS sequence"/>
</dbReference>
<proteinExistence type="predicted"/>
<accession>A0AAD9NBT0</accession>
<organism evidence="4 5">
    <name type="scientific">Paralvinella palmiformis</name>
    <dbReference type="NCBI Taxonomy" id="53620"/>
    <lineage>
        <taxon>Eukaryota</taxon>
        <taxon>Metazoa</taxon>
        <taxon>Spiralia</taxon>
        <taxon>Lophotrochozoa</taxon>
        <taxon>Annelida</taxon>
        <taxon>Polychaeta</taxon>
        <taxon>Sedentaria</taxon>
        <taxon>Canalipalpata</taxon>
        <taxon>Terebellida</taxon>
        <taxon>Terebelliformia</taxon>
        <taxon>Alvinellidae</taxon>
        <taxon>Paralvinella</taxon>
    </lineage>
</organism>
<dbReference type="Pfam" id="PF00036">
    <property type="entry name" value="EF-hand_1"/>
    <property type="match status" value="1"/>
</dbReference>
<dbReference type="SUPFAM" id="SSF47473">
    <property type="entry name" value="EF-hand"/>
    <property type="match status" value="1"/>
</dbReference>
<feature type="region of interest" description="Disordered" evidence="2">
    <location>
        <begin position="25"/>
        <end position="56"/>
    </location>
</feature>
<dbReference type="InterPro" id="IPR018247">
    <property type="entry name" value="EF_Hand_1_Ca_BS"/>
</dbReference>
<dbReference type="InterPro" id="IPR011992">
    <property type="entry name" value="EF-hand-dom_pair"/>
</dbReference>
<dbReference type="InterPro" id="IPR002048">
    <property type="entry name" value="EF_hand_dom"/>
</dbReference>
<reference evidence="4" key="1">
    <citation type="journal article" date="2023" name="Mol. Biol. Evol.">
        <title>Third-Generation Sequencing Reveals the Adaptive Role of the Epigenome in Three Deep-Sea Polychaetes.</title>
        <authorList>
            <person name="Perez M."/>
            <person name="Aroh O."/>
            <person name="Sun Y."/>
            <person name="Lan Y."/>
            <person name="Juniper S.K."/>
            <person name="Young C.R."/>
            <person name="Angers B."/>
            <person name="Qian P.Y."/>
        </authorList>
    </citation>
    <scope>NUCLEOTIDE SEQUENCE</scope>
    <source>
        <strain evidence="4">P08H-3</strain>
    </source>
</reference>
<dbReference type="PROSITE" id="PS50222">
    <property type="entry name" value="EF_HAND_2"/>
    <property type="match status" value="1"/>
</dbReference>
<keyword evidence="1" id="KW-0106">Calcium</keyword>
<comment type="caution">
    <text evidence="4">The sequence shown here is derived from an EMBL/GenBank/DDBJ whole genome shotgun (WGS) entry which is preliminary data.</text>
</comment>
<dbReference type="EMBL" id="JAODUP010000091">
    <property type="protein sequence ID" value="KAK2162803.1"/>
    <property type="molecule type" value="Genomic_DNA"/>
</dbReference>
<gene>
    <name evidence="4" type="ORF">LSH36_91g03003</name>
</gene>